<dbReference type="AlphaFoldDB" id="A0A6G0XGP1"/>
<protein>
    <submittedName>
        <fullName evidence="2">Uncharacterized protein</fullName>
    </submittedName>
</protein>
<sequence length="503" mass="55992">MERDNDAGFSLLNEKEVADAKEYTPEKWTWQRRPKSIWRKLWRKRVLVVVSLVVLTLVGCLVLVILVLKLKDTNVSLVKLHLPDLCNKTSIGMASLQFDNPSFCEPFIGPIFLTVDANSTDRLMDISINSFPLASGKTDITSLVTFSIVANASTLQRILFESPSPQINLAGKIPVHLGCLLVPFTVTLDAQDLIKPSATMLTSSWTANDFDIATRVREMIQSILKSIALSEGHIEQDREGVYLFTDVTFTYSSNVQWTLPDLTFRLAEKNSTLLTAGLYGFPLGSGVTHLDSFAYLRHNDSTPLLDAVTTYLKGQDVYLQVIGDDTLSRCFAQRLWNDMHFPVDIPATVDGKPAFLRHYALDPTLKKLDSTTRTCELRLDVALTIHNPLPFELILRSLEFELLYANATEPKASAHVVASAIDSTVVDWKSHMVNDVNFGLVVTDFDVCEDLLVLYLSDALEFSIHKGSLALGLGQGKTFTIPFEVDGIRIHPPPDNSNLDSFI</sequence>
<organism evidence="2 3">
    <name type="scientific">Aphanomyces euteiches</name>
    <dbReference type="NCBI Taxonomy" id="100861"/>
    <lineage>
        <taxon>Eukaryota</taxon>
        <taxon>Sar</taxon>
        <taxon>Stramenopiles</taxon>
        <taxon>Oomycota</taxon>
        <taxon>Saprolegniomycetes</taxon>
        <taxon>Saprolegniales</taxon>
        <taxon>Verrucalvaceae</taxon>
        <taxon>Aphanomyces</taxon>
    </lineage>
</organism>
<evidence type="ECO:0000313" key="2">
    <source>
        <dbReference type="EMBL" id="KAF0739385.1"/>
    </source>
</evidence>
<evidence type="ECO:0000256" key="1">
    <source>
        <dbReference type="SAM" id="Phobius"/>
    </source>
</evidence>
<keyword evidence="1" id="KW-1133">Transmembrane helix</keyword>
<keyword evidence="1" id="KW-0472">Membrane</keyword>
<name>A0A6G0XGP1_9STRA</name>
<feature type="transmembrane region" description="Helical" evidence="1">
    <location>
        <begin position="46"/>
        <end position="68"/>
    </location>
</feature>
<keyword evidence="3" id="KW-1185">Reference proteome</keyword>
<gene>
    <name evidence="2" type="ORF">Ae201684_004954</name>
</gene>
<dbReference type="VEuPathDB" id="FungiDB:AeMF1_016163"/>
<comment type="caution">
    <text evidence="2">The sequence shown here is derived from an EMBL/GenBank/DDBJ whole genome shotgun (WGS) entry which is preliminary data.</text>
</comment>
<proteinExistence type="predicted"/>
<reference evidence="2 3" key="1">
    <citation type="submission" date="2019-07" db="EMBL/GenBank/DDBJ databases">
        <title>Genomics analysis of Aphanomyces spp. identifies a new class of oomycete effector associated with host adaptation.</title>
        <authorList>
            <person name="Gaulin E."/>
        </authorList>
    </citation>
    <scope>NUCLEOTIDE SEQUENCE [LARGE SCALE GENOMIC DNA]</scope>
    <source>
        <strain evidence="2 3">ATCC 201684</strain>
    </source>
</reference>
<evidence type="ECO:0000313" key="3">
    <source>
        <dbReference type="Proteomes" id="UP000481153"/>
    </source>
</evidence>
<dbReference type="Proteomes" id="UP000481153">
    <property type="component" value="Unassembled WGS sequence"/>
</dbReference>
<keyword evidence="1" id="KW-0812">Transmembrane</keyword>
<accession>A0A6G0XGP1</accession>
<dbReference type="EMBL" id="VJMJ01000064">
    <property type="protein sequence ID" value="KAF0739385.1"/>
    <property type="molecule type" value="Genomic_DNA"/>
</dbReference>